<accession>A0A0C9U410</accession>
<evidence type="ECO:0000313" key="3">
    <source>
        <dbReference type="Proteomes" id="UP000054279"/>
    </source>
</evidence>
<dbReference type="AlphaFoldDB" id="A0A0C9U410"/>
<feature type="compositionally biased region" description="Polar residues" evidence="1">
    <location>
        <begin position="127"/>
        <end position="138"/>
    </location>
</feature>
<protein>
    <submittedName>
        <fullName evidence="2">Uncharacterized protein</fullName>
    </submittedName>
</protein>
<dbReference type="EMBL" id="KN837294">
    <property type="protein sequence ID" value="KIJ28914.1"/>
    <property type="molecule type" value="Genomic_DNA"/>
</dbReference>
<keyword evidence="3" id="KW-1185">Reference proteome</keyword>
<name>A0A0C9U410_SPHS4</name>
<organism evidence="2 3">
    <name type="scientific">Sphaerobolus stellatus (strain SS14)</name>
    <dbReference type="NCBI Taxonomy" id="990650"/>
    <lineage>
        <taxon>Eukaryota</taxon>
        <taxon>Fungi</taxon>
        <taxon>Dikarya</taxon>
        <taxon>Basidiomycota</taxon>
        <taxon>Agaricomycotina</taxon>
        <taxon>Agaricomycetes</taxon>
        <taxon>Phallomycetidae</taxon>
        <taxon>Geastrales</taxon>
        <taxon>Sphaerobolaceae</taxon>
        <taxon>Sphaerobolus</taxon>
    </lineage>
</organism>
<proteinExistence type="predicted"/>
<evidence type="ECO:0000313" key="2">
    <source>
        <dbReference type="EMBL" id="KIJ28914.1"/>
    </source>
</evidence>
<feature type="region of interest" description="Disordered" evidence="1">
    <location>
        <begin position="127"/>
        <end position="160"/>
    </location>
</feature>
<dbReference type="Proteomes" id="UP000054279">
    <property type="component" value="Unassembled WGS sequence"/>
</dbReference>
<gene>
    <name evidence="2" type="ORF">M422DRAFT_269702</name>
</gene>
<evidence type="ECO:0000256" key="1">
    <source>
        <dbReference type="SAM" id="MobiDB-lite"/>
    </source>
</evidence>
<sequence>MQCAKSTLSSVPSNEALTSRTALSPWSRCNVSATSRDAVPVTDIESHPPEAGPINSTTSPYVYYVAVAWRQLFLCILIPILKMRRTPSSTAPTISTMCYTTATFQRASTTVITPLAFVHASTPSFLHGSNSSTSTLSQPLPKDHRRRYPTSVPQHRAPPP</sequence>
<reference evidence="2 3" key="1">
    <citation type="submission" date="2014-06" db="EMBL/GenBank/DDBJ databases">
        <title>Evolutionary Origins and Diversification of the Mycorrhizal Mutualists.</title>
        <authorList>
            <consortium name="DOE Joint Genome Institute"/>
            <consortium name="Mycorrhizal Genomics Consortium"/>
            <person name="Kohler A."/>
            <person name="Kuo A."/>
            <person name="Nagy L.G."/>
            <person name="Floudas D."/>
            <person name="Copeland A."/>
            <person name="Barry K.W."/>
            <person name="Cichocki N."/>
            <person name="Veneault-Fourrey C."/>
            <person name="LaButti K."/>
            <person name="Lindquist E.A."/>
            <person name="Lipzen A."/>
            <person name="Lundell T."/>
            <person name="Morin E."/>
            <person name="Murat C."/>
            <person name="Riley R."/>
            <person name="Ohm R."/>
            <person name="Sun H."/>
            <person name="Tunlid A."/>
            <person name="Henrissat B."/>
            <person name="Grigoriev I.V."/>
            <person name="Hibbett D.S."/>
            <person name="Martin F."/>
        </authorList>
    </citation>
    <scope>NUCLEOTIDE SEQUENCE [LARGE SCALE GENOMIC DNA]</scope>
    <source>
        <strain evidence="2 3">SS14</strain>
    </source>
</reference>
<dbReference type="HOGENOM" id="CLU_139923_0_0_1"/>